<feature type="region of interest" description="Disordered" evidence="1">
    <location>
        <begin position="26"/>
        <end position="96"/>
    </location>
</feature>
<dbReference type="RefSeq" id="WP_035105788.1">
    <property type="nucleotide sequence ID" value="NZ_CP011311.1"/>
</dbReference>
<dbReference type="Proteomes" id="UP000033566">
    <property type="component" value="Chromosome"/>
</dbReference>
<evidence type="ECO:0000256" key="2">
    <source>
        <dbReference type="SAM" id="SignalP"/>
    </source>
</evidence>
<dbReference type="PATRIC" id="fig|161896.4.peg.835"/>
<feature type="signal peptide" evidence="2">
    <location>
        <begin position="1"/>
        <end position="21"/>
    </location>
</feature>
<reference evidence="3 4" key="1">
    <citation type="journal article" date="2015" name="Genome Announc.">
        <title>Complete Genome Sequence of Corynebacterium camporealensis DSM 44610, Isolated from the Milk of a Manchega Sheep with Subclinical Mastitis.</title>
        <authorList>
            <person name="Ruckert C."/>
            <person name="Albersmeier A."/>
            <person name="Winkler A."/>
            <person name="Tauch A."/>
        </authorList>
    </citation>
    <scope>NUCLEOTIDE SEQUENCE [LARGE SCALE GENOMIC DNA]</scope>
    <source>
        <strain evidence="3 4">DSM 44610</strain>
    </source>
</reference>
<keyword evidence="2" id="KW-0732">Signal</keyword>
<evidence type="ECO:0000313" key="3">
    <source>
        <dbReference type="EMBL" id="AKE38824.1"/>
    </source>
</evidence>
<accession>A0A0F6TB36</accession>
<gene>
    <name evidence="3" type="ORF">UL81_04255</name>
</gene>
<protein>
    <submittedName>
        <fullName evidence="3">Uncharacterized protein</fullName>
    </submittedName>
</protein>
<evidence type="ECO:0000313" key="4">
    <source>
        <dbReference type="Proteomes" id="UP000033566"/>
    </source>
</evidence>
<feature type="chain" id="PRO_5043937958" evidence="2">
    <location>
        <begin position="22"/>
        <end position="96"/>
    </location>
</feature>
<evidence type="ECO:0000256" key="1">
    <source>
        <dbReference type="SAM" id="MobiDB-lite"/>
    </source>
</evidence>
<sequence>MKKFPRFATASLVFAAGLTLAACHPPNEQDSNAEKVDNASTFTGTAPAVAENAESQDTGAATNEAGEPQILEVTPTEAIDPEVRATDGIADAPGQQ</sequence>
<dbReference type="PROSITE" id="PS51257">
    <property type="entry name" value="PROKAR_LIPOPROTEIN"/>
    <property type="match status" value="1"/>
</dbReference>
<dbReference type="EMBL" id="CP011311">
    <property type="protein sequence ID" value="AKE38824.1"/>
    <property type="molecule type" value="Genomic_DNA"/>
</dbReference>
<dbReference type="OrthoDB" id="4421756at2"/>
<dbReference type="STRING" id="161896.UL81_04255"/>
<dbReference type="KEGG" id="ccj:UL81_04255"/>
<dbReference type="HOGENOM" id="CLU_165352_0_0_11"/>
<proteinExistence type="predicted"/>
<organism evidence="3 4">
    <name type="scientific">Corynebacterium camporealensis</name>
    <dbReference type="NCBI Taxonomy" id="161896"/>
    <lineage>
        <taxon>Bacteria</taxon>
        <taxon>Bacillati</taxon>
        <taxon>Actinomycetota</taxon>
        <taxon>Actinomycetes</taxon>
        <taxon>Mycobacteriales</taxon>
        <taxon>Corynebacteriaceae</taxon>
        <taxon>Corynebacterium</taxon>
    </lineage>
</organism>
<dbReference type="AlphaFoldDB" id="A0A0F6TB36"/>
<keyword evidence="4" id="KW-1185">Reference proteome</keyword>
<name>A0A0F6TB36_9CORY</name>